<reference evidence="1 2" key="1">
    <citation type="submission" date="2018-05" db="EMBL/GenBank/DDBJ databases">
        <title>The Complete Genome Sequence of Escherichia phage Eco_BIFF.</title>
        <authorList>
            <person name="Cooper L."/>
            <person name="Wade J.T."/>
            <person name="Lasek-Nesselquist E."/>
        </authorList>
    </citation>
    <scope>NUCLEOTIDE SEQUENCE [LARGE SCALE GENOMIC DNA]</scope>
</reference>
<keyword evidence="2" id="KW-1185">Reference proteome</keyword>
<dbReference type="RefSeq" id="YP_009803950.1">
    <property type="nucleotide sequence ID" value="NC_047996.1"/>
</dbReference>
<evidence type="ECO:0000313" key="1">
    <source>
        <dbReference type="EMBL" id="AWY08672.1"/>
    </source>
</evidence>
<dbReference type="EMBL" id="MH285980">
    <property type="protein sequence ID" value="AWY08672.1"/>
    <property type="molecule type" value="Genomic_DNA"/>
</dbReference>
<dbReference type="Proteomes" id="UP000250449">
    <property type="component" value="Segment"/>
</dbReference>
<organism evidence="1 2">
    <name type="scientific">Escherichia phage Eco_BIFF</name>
    <dbReference type="NCBI Taxonomy" id="2175169"/>
    <lineage>
        <taxon>Viruses</taxon>
        <taxon>Duplodnaviria</taxon>
        <taxon>Heunggongvirae</taxon>
        <taxon>Uroviricota</taxon>
        <taxon>Caudoviricetes</taxon>
        <taxon>Drexlerviridae</taxon>
        <taxon>Tunavirinae</taxon>
        <taxon>Tunavirus</taxon>
        <taxon>Tunavirus BIFF</taxon>
    </lineage>
</organism>
<dbReference type="InterPro" id="IPR025048">
    <property type="entry name" value="DUF3987"/>
</dbReference>
<sequence length="543" mass="60245">MKNACTIGGVSFTPSTKEFIVMFNIKPKLNYQQIIEIANSTGVNPVAIAIRENSYGDSVSFWQDPIDINSGNDKFPLISLGGDNLVFEYAKAKAESVQFPVSSAYAHFIGCISAAMLGKFWVQYHGEEQPTALYMVISQPPSTGKSAINSAAITPMRAEIQRLNEERKNERIRLTSQLRQVEKEIKNDPKGNTTAALYEDKEKLEEKIKKMADIVFAVSDPTPEGLAKVAAVQGHFSVISDEATAINTLLGLTYGGSDKKSNSELILKAWDKNHMEVARSNQDNNLSLCPVGSICVIAQDETIKGIMDAGQRGIGVSERFLLVREEPLLGTRILCDENGDALYKEVDRGLVSKYYRLVHNIMKEDNVVLSVSRNAMRELNLARQAMEPDFAAGGKYSHSMLRGHLGKFDKHALRIASVLHTIKNWEGESPNRSNREIDLETMQEAIMIFNELSRTYLSSASAAGYAGDEAESRKLIDVITEIAKKNKGRAPIHSIVAKCRNVTPFNGQQKVSERIDSLLITLEEMNYTCRIDDIVFINPRLMG</sequence>
<dbReference type="GeneID" id="54994515"/>
<evidence type="ECO:0000313" key="2">
    <source>
        <dbReference type="Proteomes" id="UP000250449"/>
    </source>
</evidence>
<name>A0A2Z4QEG8_9CAUD</name>
<dbReference type="KEGG" id="vg:54994515"/>
<proteinExistence type="predicted"/>
<accession>A0A2Z4QEG8</accession>
<protein>
    <submittedName>
        <fullName evidence="1">Uncharacterized protein</fullName>
    </submittedName>
</protein>
<dbReference type="Pfam" id="PF13148">
    <property type="entry name" value="DUF3987"/>
    <property type="match status" value="1"/>
</dbReference>